<protein>
    <submittedName>
        <fullName evidence="1">Uncharacterized protein</fullName>
    </submittedName>
</protein>
<sequence>MQTRSVDDKSLIKLFGWKLTHGLRLCCKRERYVQQLLTKIRCLGEV</sequence>
<dbReference type="AlphaFoldDB" id="A0AAD9R3E9"/>
<keyword evidence="2" id="KW-1185">Reference proteome</keyword>
<evidence type="ECO:0000313" key="2">
    <source>
        <dbReference type="Proteomes" id="UP001249851"/>
    </source>
</evidence>
<comment type="caution">
    <text evidence="1">The sequence shown here is derived from an EMBL/GenBank/DDBJ whole genome shotgun (WGS) entry which is preliminary data.</text>
</comment>
<accession>A0AAD9R3E9</accession>
<reference evidence="1" key="2">
    <citation type="journal article" date="2023" name="Science">
        <title>Genomic signatures of disease resistance in endangered staghorn corals.</title>
        <authorList>
            <person name="Vollmer S.V."/>
            <person name="Selwyn J.D."/>
            <person name="Despard B.A."/>
            <person name="Roesel C.L."/>
        </authorList>
    </citation>
    <scope>NUCLEOTIDE SEQUENCE</scope>
    <source>
        <strain evidence="1">K2</strain>
    </source>
</reference>
<name>A0AAD9R3E9_ACRCE</name>
<proteinExistence type="predicted"/>
<organism evidence="1 2">
    <name type="scientific">Acropora cervicornis</name>
    <name type="common">Staghorn coral</name>
    <dbReference type="NCBI Taxonomy" id="6130"/>
    <lineage>
        <taxon>Eukaryota</taxon>
        <taxon>Metazoa</taxon>
        <taxon>Cnidaria</taxon>
        <taxon>Anthozoa</taxon>
        <taxon>Hexacorallia</taxon>
        <taxon>Scleractinia</taxon>
        <taxon>Astrocoeniina</taxon>
        <taxon>Acroporidae</taxon>
        <taxon>Acropora</taxon>
    </lineage>
</organism>
<dbReference type="Proteomes" id="UP001249851">
    <property type="component" value="Unassembled WGS sequence"/>
</dbReference>
<dbReference type="EMBL" id="JARQWQ010000004">
    <property type="protein sequence ID" value="KAK2572355.1"/>
    <property type="molecule type" value="Genomic_DNA"/>
</dbReference>
<reference evidence="1" key="1">
    <citation type="journal article" date="2023" name="G3 (Bethesda)">
        <title>Whole genome assembly and annotation of the endangered Caribbean coral Acropora cervicornis.</title>
        <authorList>
            <person name="Selwyn J.D."/>
            <person name="Vollmer S.V."/>
        </authorList>
    </citation>
    <scope>NUCLEOTIDE SEQUENCE</scope>
    <source>
        <strain evidence="1">K2</strain>
    </source>
</reference>
<evidence type="ECO:0000313" key="1">
    <source>
        <dbReference type="EMBL" id="KAK2572355.1"/>
    </source>
</evidence>
<gene>
    <name evidence="1" type="ORF">P5673_002588</name>
</gene>